<reference evidence="1 2" key="1">
    <citation type="submission" date="2014-11" db="EMBL/GenBank/DDBJ databases">
        <title>Genetic blueprint of the zoonotic pathogen Toxocara canis.</title>
        <authorList>
            <person name="Zhu X.-Q."/>
            <person name="Korhonen P.K."/>
            <person name="Cai H."/>
            <person name="Young N.D."/>
            <person name="Nejsum P."/>
            <person name="von Samson-Himmelstjerna G."/>
            <person name="Boag P.R."/>
            <person name="Tan P."/>
            <person name="Li Q."/>
            <person name="Min J."/>
            <person name="Yang Y."/>
            <person name="Wang X."/>
            <person name="Fang X."/>
            <person name="Hall R.S."/>
            <person name="Hofmann A."/>
            <person name="Sternberg P.W."/>
            <person name="Jex A.R."/>
            <person name="Gasser R.B."/>
        </authorList>
    </citation>
    <scope>NUCLEOTIDE SEQUENCE [LARGE SCALE GENOMIC DNA]</scope>
    <source>
        <strain evidence="1">PN_DK_2014</strain>
    </source>
</reference>
<evidence type="ECO:0000313" key="2">
    <source>
        <dbReference type="Proteomes" id="UP000031036"/>
    </source>
</evidence>
<dbReference type="EMBL" id="JPKZ01001280">
    <property type="protein sequence ID" value="KHN82911.1"/>
    <property type="molecule type" value="Genomic_DNA"/>
</dbReference>
<dbReference type="Proteomes" id="UP000031036">
    <property type="component" value="Unassembled WGS sequence"/>
</dbReference>
<sequence length="114" mass="12679">MGNGRVYRPSLINCGQQRCSATVSMAVQSKCNCDQFHANVTAEIKKRIGLYKLDWFAQDINIFIRSAPITQIVGEVVESRKCHALAQILEDTFNSPPIRDFCGNAVAFVVRPCS</sequence>
<name>A0A0B2VHA8_TOXCA</name>
<proteinExistence type="predicted"/>
<gene>
    <name evidence="1" type="ORF">Tcan_14206</name>
</gene>
<accession>A0A0B2VHA8</accession>
<organism evidence="1 2">
    <name type="scientific">Toxocara canis</name>
    <name type="common">Canine roundworm</name>
    <dbReference type="NCBI Taxonomy" id="6265"/>
    <lineage>
        <taxon>Eukaryota</taxon>
        <taxon>Metazoa</taxon>
        <taxon>Ecdysozoa</taxon>
        <taxon>Nematoda</taxon>
        <taxon>Chromadorea</taxon>
        <taxon>Rhabditida</taxon>
        <taxon>Spirurina</taxon>
        <taxon>Ascaridomorpha</taxon>
        <taxon>Ascaridoidea</taxon>
        <taxon>Toxocaridae</taxon>
        <taxon>Toxocara</taxon>
    </lineage>
</organism>
<comment type="caution">
    <text evidence="1">The sequence shown here is derived from an EMBL/GenBank/DDBJ whole genome shotgun (WGS) entry which is preliminary data.</text>
</comment>
<protein>
    <submittedName>
        <fullName evidence="1">Uncharacterized protein</fullName>
    </submittedName>
</protein>
<evidence type="ECO:0000313" key="1">
    <source>
        <dbReference type="EMBL" id="KHN82911.1"/>
    </source>
</evidence>
<dbReference type="AlphaFoldDB" id="A0A0B2VHA8"/>
<keyword evidence="2" id="KW-1185">Reference proteome</keyword>